<reference evidence="1 2" key="1">
    <citation type="journal article" date="2022" name="bioRxiv">
        <title>The genome of the oomycete Peronosclerospora sorghi, a cosmopolitan pathogen of maize and sorghum, is inflated with dispersed pseudogenes.</title>
        <authorList>
            <person name="Fletcher K."/>
            <person name="Martin F."/>
            <person name="Isakeit T."/>
            <person name="Cavanaugh K."/>
            <person name="Magill C."/>
            <person name="Michelmore R."/>
        </authorList>
    </citation>
    <scope>NUCLEOTIDE SEQUENCE [LARGE SCALE GENOMIC DNA]</scope>
    <source>
        <strain evidence="1">P6</strain>
    </source>
</reference>
<protein>
    <submittedName>
        <fullName evidence="1">Uncharacterized protein</fullName>
    </submittedName>
</protein>
<sequence length="113" mass="12977">MKYHENGLPKNWDGKDWDTYKRAMTNFFSEQDLLDTEEKKESDNKKENKVLCCMYIDMSVPPSVAAQLREAKTGSDMWETLSEVYETNKDAVLRAQDPEVAVVVGEHVVSVGW</sequence>
<keyword evidence="2" id="KW-1185">Reference proteome</keyword>
<evidence type="ECO:0000313" key="1">
    <source>
        <dbReference type="EMBL" id="KAI9920184.1"/>
    </source>
</evidence>
<dbReference type="EMBL" id="CM047589">
    <property type="protein sequence ID" value="KAI9920184.1"/>
    <property type="molecule type" value="Genomic_DNA"/>
</dbReference>
<comment type="caution">
    <text evidence="1">The sequence shown here is derived from an EMBL/GenBank/DDBJ whole genome shotgun (WGS) entry which is preliminary data.</text>
</comment>
<accession>A0ACC0WMV0</accession>
<gene>
    <name evidence="1" type="ORF">PsorP6_015909</name>
</gene>
<evidence type="ECO:0000313" key="2">
    <source>
        <dbReference type="Proteomes" id="UP001163321"/>
    </source>
</evidence>
<dbReference type="Proteomes" id="UP001163321">
    <property type="component" value="Chromosome 10"/>
</dbReference>
<name>A0ACC0WMV0_9STRA</name>
<organism evidence="1 2">
    <name type="scientific">Peronosclerospora sorghi</name>
    <dbReference type="NCBI Taxonomy" id="230839"/>
    <lineage>
        <taxon>Eukaryota</taxon>
        <taxon>Sar</taxon>
        <taxon>Stramenopiles</taxon>
        <taxon>Oomycota</taxon>
        <taxon>Peronosporomycetes</taxon>
        <taxon>Peronosporales</taxon>
        <taxon>Peronosporaceae</taxon>
        <taxon>Peronosclerospora</taxon>
    </lineage>
</organism>
<proteinExistence type="predicted"/>